<organism evidence="2 3">
    <name type="scientific">Streptomyces lichenis</name>
    <dbReference type="NCBI Taxonomy" id="2306967"/>
    <lineage>
        <taxon>Bacteria</taxon>
        <taxon>Bacillati</taxon>
        <taxon>Actinomycetota</taxon>
        <taxon>Actinomycetes</taxon>
        <taxon>Kitasatosporales</taxon>
        <taxon>Streptomycetaceae</taxon>
        <taxon>Streptomyces</taxon>
    </lineage>
</organism>
<sequence length="199" mass="20747">MTNRSLARTGGLTALLAVVLATGGCGGSPPEQQREQAHAQAPAPRPQVEWAAGVCRHLDTGGAELSVPELDKKRPDTARQQLVTFLTTVDQRLGSVESAMKRDGAPPVSGGRAAFDKAMANLDGVRTRLAAATADLAKAEVTDQASLRRAMREAGAPLETLGGYQGPAHDLKTQVPELKKAFEGNPDCVGSDGTVPQSD</sequence>
<dbReference type="PROSITE" id="PS51257">
    <property type="entry name" value="PROKAR_LIPOPROTEIN"/>
    <property type="match status" value="1"/>
</dbReference>
<feature type="region of interest" description="Disordered" evidence="1">
    <location>
        <begin position="26"/>
        <end position="45"/>
    </location>
</feature>
<evidence type="ECO:0000313" key="2">
    <source>
        <dbReference type="EMBL" id="MCK8680631.1"/>
    </source>
</evidence>
<evidence type="ECO:0000313" key="3">
    <source>
        <dbReference type="Proteomes" id="UP001522868"/>
    </source>
</evidence>
<proteinExistence type="predicted"/>
<protein>
    <recommendedName>
        <fullName evidence="4">Lipoprotein</fullName>
    </recommendedName>
</protein>
<name>A0ABT0IH41_9ACTN</name>
<dbReference type="EMBL" id="JALPTH010000029">
    <property type="protein sequence ID" value="MCK8680631.1"/>
    <property type="molecule type" value="Genomic_DNA"/>
</dbReference>
<evidence type="ECO:0008006" key="4">
    <source>
        <dbReference type="Google" id="ProtNLM"/>
    </source>
</evidence>
<comment type="caution">
    <text evidence="2">The sequence shown here is derived from an EMBL/GenBank/DDBJ whole genome shotgun (WGS) entry which is preliminary data.</text>
</comment>
<reference evidence="2 3" key="1">
    <citation type="submission" date="2022-04" db="EMBL/GenBank/DDBJ databases">
        <title>Streptomyces sp. nov. LCR6-01 isolated from Lichen of Dirinaria sp.</title>
        <authorList>
            <person name="Kanchanasin P."/>
            <person name="Tanasupawat S."/>
            <person name="Phongsopitanun W."/>
        </authorList>
    </citation>
    <scope>NUCLEOTIDE SEQUENCE [LARGE SCALE GENOMIC DNA]</scope>
    <source>
        <strain evidence="2 3">LCR6-01</strain>
    </source>
</reference>
<dbReference type="RefSeq" id="WP_248636447.1">
    <property type="nucleotide sequence ID" value="NZ_JALPTH010000029.1"/>
</dbReference>
<keyword evidence="3" id="KW-1185">Reference proteome</keyword>
<gene>
    <name evidence="2" type="ORF">M1O15_25195</name>
</gene>
<evidence type="ECO:0000256" key="1">
    <source>
        <dbReference type="SAM" id="MobiDB-lite"/>
    </source>
</evidence>
<dbReference type="Proteomes" id="UP001522868">
    <property type="component" value="Unassembled WGS sequence"/>
</dbReference>
<accession>A0ABT0IH41</accession>